<dbReference type="Gene3D" id="2.40.10.10">
    <property type="entry name" value="Trypsin-like serine proteases"/>
    <property type="match status" value="2"/>
</dbReference>
<dbReference type="GO" id="GO:0004252">
    <property type="term" value="F:serine-type endopeptidase activity"/>
    <property type="evidence" value="ECO:0007669"/>
    <property type="project" value="InterPro"/>
</dbReference>
<feature type="disulfide bond" evidence="9">
    <location>
        <begin position="184"/>
        <end position="204"/>
    </location>
</feature>
<evidence type="ECO:0000259" key="11">
    <source>
        <dbReference type="Pfam" id="PF00089"/>
    </source>
</evidence>
<keyword evidence="3 10" id="KW-0732">Signal</keyword>
<keyword evidence="14" id="KW-1185">Reference proteome</keyword>
<sequence length="358" mass="36002">MNTQRASRRRLAITGVGVAALVAGTLTMANASAAAPAPTPDTLTATAAGKLANSLSTDLKSDLAGTHYDATAKKLVASVLDGAAADEARAAGAEARIVKNSRAELNSVQKTLGVDAVPGTSRAVDPVANKVVVTADSTVKGAALNRLRADVAAQDGKAVLKRTAGEFKPLIRGGDAIYASSGRCSLGFNVVKNGQPYFLTAGHCAALAGTTWSETQGGSAIGTVEDYGFPGRDDAIVKYTANTAHPSEVNLYNGSAQQITGARTAVVGEQVQRSGSTTRLHGGTVRALNVSVTYPQGTVNGLIQTNVCAEPGDSGGAMFAGTSALGLTSGGSGNCSSGGQTFFAPVTDALSRYGAQIG</sequence>
<feature type="active site" description="Charge relay system" evidence="8">
    <location>
        <position position="233"/>
    </location>
</feature>
<keyword evidence="2" id="KW-0645">Protease</keyword>
<feature type="signal peptide" evidence="10">
    <location>
        <begin position="1"/>
        <end position="33"/>
    </location>
</feature>
<dbReference type="PRINTS" id="PR00861">
    <property type="entry name" value="ALYTICPTASE"/>
</dbReference>
<dbReference type="PROSITE" id="PS00134">
    <property type="entry name" value="TRYPSIN_HIS"/>
    <property type="match status" value="1"/>
</dbReference>
<dbReference type="SUPFAM" id="SSF50494">
    <property type="entry name" value="Trypsin-like serine proteases"/>
    <property type="match status" value="1"/>
</dbReference>
<comment type="similarity">
    <text evidence="1">Belongs to the peptidase S1 family.</text>
</comment>
<dbReference type="InterPro" id="IPR001254">
    <property type="entry name" value="Trypsin_dom"/>
</dbReference>
<evidence type="ECO:0000256" key="6">
    <source>
        <dbReference type="ARBA" id="ARBA00023145"/>
    </source>
</evidence>
<dbReference type="GO" id="GO:0006508">
    <property type="term" value="P:proteolysis"/>
    <property type="evidence" value="ECO:0007669"/>
    <property type="project" value="UniProtKB-KW"/>
</dbReference>
<dbReference type="EMBL" id="CP021748">
    <property type="protein sequence ID" value="ARX83512.1"/>
    <property type="molecule type" value="Genomic_DNA"/>
</dbReference>
<evidence type="ECO:0000256" key="8">
    <source>
        <dbReference type="PIRSR" id="PIRSR001134-1"/>
    </source>
</evidence>
<feature type="disulfide bond" evidence="9">
    <location>
        <begin position="308"/>
        <end position="335"/>
    </location>
</feature>
<proteinExistence type="inferred from homology"/>
<dbReference type="GO" id="GO:0005576">
    <property type="term" value="C:extracellular region"/>
    <property type="evidence" value="ECO:0007669"/>
    <property type="project" value="InterPro"/>
</dbReference>
<dbReference type="STRING" id="67267.GCA_000716675_07431"/>
<evidence type="ECO:0000256" key="5">
    <source>
        <dbReference type="ARBA" id="ARBA00022825"/>
    </source>
</evidence>
<dbReference type="AlphaFoldDB" id="A0A1Z1WAW2"/>
<dbReference type="Pfam" id="PF00089">
    <property type="entry name" value="Trypsin"/>
    <property type="match status" value="1"/>
</dbReference>
<reference evidence="13 14" key="1">
    <citation type="submission" date="2017-05" db="EMBL/GenBank/DDBJ databases">
        <title>Streptomyces alboflavus Genome sequencing and assembly.</title>
        <authorList>
            <person name="Wang Y."/>
            <person name="Du B."/>
            <person name="Ding Y."/>
            <person name="Liu H."/>
            <person name="Hou Q."/>
            <person name="Liu K."/>
            <person name="Wang C."/>
            <person name="Yao L."/>
        </authorList>
    </citation>
    <scope>NUCLEOTIDE SEQUENCE [LARGE SCALE GENOMIC DNA]</scope>
    <source>
        <strain evidence="13 14">MDJK44</strain>
    </source>
</reference>
<evidence type="ECO:0000256" key="7">
    <source>
        <dbReference type="ARBA" id="ARBA00023157"/>
    </source>
</evidence>
<evidence type="ECO:0000256" key="1">
    <source>
        <dbReference type="ARBA" id="ARBA00007664"/>
    </source>
</evidence>
<organism evidence="13 14">
    <name type="scientific">Streptomyces alboflavus</name>
    <dbReference type="NCBI Taxonomy" id="67267"/>
    <lineage>
        <taxon>Bacteria</taxon>
        <taxon>Bacillati</taxon>
        <taxon>Actinomycetota</taxon>
        <taxon>Actinomycetes</taxon>
        <taxon>Kitasatosporales</taxon>
        <taxon>Streptomycetaceae</taxon>
        <taxon>Streptomyces</taxon>
    </lineage>
</organism>
<evidence type="ECO:0000256" key="9">
    <source>
        <dbReference type="PIRSR" id="PIRSR001134-2"/>
    </source>
</evidence>
<feature type="domain" description="Peptidase S1" evidence="11">
    <location>
        <begin position="190"/>
        <end position="349"/>
    </location>
</feature>
<dbReference type="Pfam" id="PF02983">
    <property type="entry name" value="Pro_Al_protease"/>
    <property type="match status" value="1"/>
</dbReference>
<evidence type="ECO:0000259" key="12">
    <source>
        <dbReference type="Pfam" id="PF02983"/>
    </source>
</evidence>
<dbReference type="InterPro" id="IPR033116">
    <property type="entry name" value="TRYPSIN_SER"/>
</dbReference>
<evidence type="ECO:0000256" key="3">
    <source>
        <dbReference type="ARBA" id="ARBA00022729"/>
    </source>
</evidence>
<feature type="active site" description="Charge relay system" evidence="8">
    <location>
        <position position="314"/>
    </location>
</feature>
<dbReference type="RefSeq" id="WP_087884109.1">
    <property type="nucleotide sequence ID" value="NZ_CP021748.1"/>
</dbReference>
<dbReference type="Proteomes" id="UP000195880">
    <property type="component" value="Chromosome"/>
</dbReference>
<evidence type="ECO:0000313" key="14">
    <source>
        <dbReference type="Proteomes" id="UP000195880"/>
    </source>
</evidence>
<dbReference type="InterPro" id="IPR043504">
    <property type="entry name" value="Peptidase_S1_PA_chymotrypsin"/>
</dbReference>
<evidence type="ECO:0000256" key="4">
    <source>
        <dbReference type="ARBA" id="ARBA00022801"/>
    </source>
</evidence>
<dbReference type="InterPro" id="IPR001316">
    <property type="entry name" value="Pept_S1A_streptogrisin"/>
</dbReference>
<feature type="chain" id="PRO_5038816229" evidence="10">
    <location>
        <begin position="34"/>
        <end position="358"/>
    </location>
</feature>
<dbReference type="InterPro" id="IPR018114">
    <property type="entry name" value="TRYPSIN_HIS"/>
</dbReference>
<evidence type="ECO:0000256" key="10">
    <source>
        <dbReference type="SAM" id="SignalP"/>
    </source>
</evidence>
<name>A0A1Z1WAW2_9ACTN</name>
<dbReference type="KEGG" id="salf:SMD44_02934"/>
<evidence type="ECO:0000256" key="2">
    <source>
        <dbReference type="ARBA" id="ARBA00022670"/>
    </source>
</evidence>
<dbReference type="CDD" id="cd21112">
    <property type="entry name" value="alphaLP-like"/>
    <property type="match status" value="1"/>
</dbReference>
<dbReference type="OrthoDB" id="8781117at2"/>
<keyword evidence="6" id="KW-0865">Zymogen</keyword>
<keyword evidence="4" id="KW-0378">Hydrolase</keyword>
<dbReference type="PIRSF" id="PIRSF001134">
    <property type="entry name" value="Streptogrisin"/>
    <property type="match status" value="1"/>
</dbReference>
<protein>
    <submittedName>
        <fullName evidence="13">Streptogrisin</fullName>
    </submittedName>
</protein>
<evidence type="ECO:0000313" key="13">
    <source>
        <dbReference type="EMBL" id="ARX83512.1"/>
    </source>
</evidence>
<dbReference type="PROSITE" id="PS00135">
    <property type="entry name" value="TRYPSIN_SER"/>
    <property type="match status" value="1"/>
</dbReference>
<feature type="active site" description="Charge relay system" evidence="8">
    <location>
        <position position="203"/>
    </location>
</feature>
<dbReference type="eggNOG" id="COG0265">
    <property type="taxonomic scope" value="Bacteria"/>
</dbReference>
<accession>A0A1Z1WAW2</accession>
<dbReference type="InterPro" id="IPR009003">
    <property type="entry name" value="Peptidase_S1_PA"/>
</dbReference>
<keyword evidence="7 9" id="KW-1015">Disulfide bond</keyword>
<keyword evidence="5" id="KW-0720">Serine protease</keyword>
<feature type="domain" description="Peptidase S1A alpha-lytic prodomain" evidence="12">
    <location>
        <begin position="100"/>
        <end position="153"/>
    </location>
</feature>
<gene>
    <name evidence="13" type="ORF">SMD44_02934</name>
</gene>
<dbReference type="InterPro" id="IPR004236">
    <property type="entry name" value="Pept_S1_alpha_lytic"/>
</dbReference>